<organism evidence="2 3">
    <name type="scientific">Geodia barretti</name>
    <name type="common">Barrett's horny sponge</name>
    <dbReference type="NCBI Taxonomy" id="519541"/>
    <lineage>
        <taxon>Eukaryota</taxon>
        <taxon>Metazoa</taxon>
        <taxon>Porifera</taxon>
        <taxon>Demospongiae</taxon>
        <taxon>Heteroscleromorpha</taxon>
        <taxon>Tetractinellida</taxon>
        <taxon>Astrophorina</taxon>
        <taxon>Geodiidae</taxon>
        <taxon>Geodia</taxon>
    </lineage>
</organism>
<accession>A0AA35TZC0</accession>
<evidence type="ECO:0000313" key="3">
    <source>
        <dbReference type="Proteomes" id="UP001174909"/>
    </source>
</evidence>
<protein>
    <submittedName>
        <fullName evidence="2">Coiled-coil domain-containing protein 162</fullName>
    </submittedName>
</protein>
<dbReference type="Proteomes" id="UP001174909">
    <property type="component" value="Unassembled WGS sequence"/>
</dbReference>
<name>A0AA35TZC0_GEOBA</name>
<proteinExistence type="predicted"/>
<feature type="region of interest" description="Disordered" evidence="1">
    <location>
        <begin position="1"/>
        <end position="27"/>
    </location>
</feature>
<evidence type="ECO:0000313" key="2">
    <source>
        <dbReference type="EMBL" id="CAI8056539.1"/>
    </source>
</evidence>
<keyword evidence="3" id="KW-1185">Reference proteome</keyword>
<sequence length="366" mass="40844">MITTASEMGKSAERKRSTAEGIHFSPTREVGRAGSHAGWVIVPIPFHWEDAKWHGDCKVWCGGRILCQLGEGDVTIFTEASDPSAVPESHLPSPHLPCNQRWLLHSWSSFNHSKICSSSRQRSSVSSLSRPPLLLTEDGSRIRNLWYIPHTTEILTMFSEGALEDRVTRLKTILSLGRPLVMALWYQVSYVRLGTCEEGRERGFGGDWGGTEGIGNVVQRLQNEIADLPDPSDPQQVYTPFFRFLCQSISMTTVPLIVRHYLKRTFLLHGNLSGVEILRFTSVPTLSRLSLSPSPHPAYLLLPTPTLSPGDLPKEFPWQHFLSRCGSTPSLPDQVIMPGDFKVVHSVQNEHDCLSILRSHTMASVS</sequence>
<dbReference type="AlphaFoldDB" id="A0AA35TZC0"/>
<comment type="caution">
    <text evidence="2">The sequence shown here is derived from an EMBL/GenBank/DDBJ whole genome shotgun (WGS) entry which is preliminary data.</text>
</comment>
<dbReference type="InterPro" id="IPR040401">
    <property type="entry name" value="CCDC162"/>
</dbReference>
<dbReference type="PANTHER" id="PTHR33331:SF13">
    <property type="entry name" value="COILED-COIL DOMAIN CONTAINING 162"/>
    <property type="match status" value="1"/>
</dbReference>
<dbReference type="PANTHER" id="PTHR33331">
    <property type="entry name" value="COILED-COIL DOMAIN-CONTAINING PROTEIN 162"/>
    <property type="match status" value="1"/>
</dbReference>
<gene>
    <name evidence="2" type="ORF">GBAR_LOCUS30809</name>
</gene>
<dbReference type="EMBL" id="CASHTH010004369">
    <property type="protein sequence ID" value="CAI8056539.1"/>
    <property type="molecule type" value="Genomic_DNA"/>
</dbReference>
<evidence type="ECO:0000256" key="1">
    <source>
        <dbReference type="SAM" id="MobiDB-lite"/>
    </source>
</evidence>
<reference evidence="2" key="1">
    <citation type="submission" date="2023-03" db="EMBL/GenBank/DDBJ databases">
        <authorList>
            <person name="Steffen K."/>
            <person name="Cardenas P."/>
        </authorList>
    </citation>
    <scope>NUCLEOTIDE SEQUENCE</scope>
</reference>